<dbReference type="CDD" id="cd07437">
    <property type="entry name" value="PHP_HisPPase_Ycdx_like"/>
    <property type="match status" value="1"/>
</dbReference>
<dbReference type="Proteomes" id="UP001481872">
    <property type="component" value="Unassembled WGS sequence"/>
</dbReference>
<proteinExistence type="predicted"/>
<dbReference type="PANTHER" id="PTHR36928">
    <property type="entry name" value="PHOSPHATASE YCDX-RELATED"/>
    <property type="match status" value="1"/>
</dbReference>
<dbReference type="SUPFAM" id="SSF89550">
    <property type="entry name" value="PHP domain-like"/>
    <property type="match status" value="1"/>
</dbReference>
<accession>A0ABV1J753</accession>
<evidence type="ECO:0000259" key="1">
    <source>
        <dbReference type="SMART" id="SM00481"/>
    </source>
</evidence>
<name>A0ABV1J753_9FIRM</name>
<dbReference type="InterPro" id="IPR016195">
    <property type="entry name" value="Pol/histidinol_Pase-like"/>
</dbReference>
<comment type="caution">
    <text evidence="2">The sequence shown here is derived from an EMBL/GenBank/DDBJ whole genome shotgun (WGS) entry which is preliminary data.</text>
</comment>
<dbReference type="RefSeq" id="WP_349054320.1">
    <property type="nucleotide sequence ID" value="NZ_JBBNPS010000019.1"/>
</dbReference>
<dbReference type="EMBL" id="JBBNPS010000019">
    <property type="protein sequence ID" value="MEQ3354015.1"/>
    <property type="molecule type" value="Genomic_DNA"/>
</dbReference>
<dbReference type="InterPro" id="IPR050243">
    <property type="entry name" value="PHP_phosphatase"/>
</dbReference>
<sequence>MELSIDLHTHTIASGHAYSTLRENVAWARARGLRIIGTSDHAMAMAGVENNAVFDNYRAVPRVLDGVVVLCGVEANIVDVDGTIDIHPDRKKLDYAIVSLHKQCFTPSSKEENTDAVINACKHPQVKIVGHPDDARFPLDYERLSDFIVERDLFCELNNSSLKKNGPRIGAEENLRVLLGLGKEKNMKIIVGSDAHMDVDVGNFDLAKALIDELNYPEDLIVNTWETDRILHAFELMEK</sequence>
<gene>
    <name evidence="2" type="ORF">AAA081_06885</name>
</gene>
<dbReference type="PANTHER" id="PTHR36928:SF1">
    <property type="entry name" value="PHOSPHATASE YCDX-RELATED"/>
    <property type="match status" value="1"/>
</dbReference>
<organism evidence="2 3">
    <name type="scientific">Aedoeadaptatus acetigenes</name>
    <dbReference type="NCBI Taxonomy" id="2981723"/>
    <lineage>
        <taxon>Bacteria</taxon>
        <taxon>Bacillati</taxon>
        <taxon>Bacillota</taxon>
        <taxon>Tissierellia</taxon>
        <taxon>Tissierellales</taxon>
        <taxon>Peptoniphilaceae</taxon>
        <taxon>Aedoeadaptatus</taxon>
    </lineage>
</organism>
<evidence type="ECO:0000313" key="3">
    <source>
        <dbReference type="Proteomes" id="UP001481872"/>
    </source>
</evidence>
<keyword evidence="3" id="KW-1185">Reference proteome</keyword>
<evidence type="ECO:0000313" key="2">
    <source>
        <dbReference type="EMBL" id="MEQ3354015.1"/>
    </source>
</evidence>
<dbReference type="SMART" id="SM00481">
    <property type="entry name" value="POLIIIAc"/>
    <property type="match status" value="1"/>
</dbReference>
<dbReference type="InterPro" id="IPR003141">
    <property type="entry name" value="Pol/His_phosphatase_N"/>
</dbReference>
<dbReference type="Gene3D" id="3.20.20.140">
    <property type="entry name" value="Metal-dependent hydrolases"/>
    <property type="match status" value="1"/>
</dbReference>
<feature type="domain" description="Polymerase/histidinol phosphatase N-terminal" evidence="1">
    <location>
        <begin position="5"/>
        <end position="79"/>
    </location>
</feature>
<dbReference type="InterPro" id="IPR004013">
    <property type="entry name" value="PHP_dom"/>
</dbReference>
<protein>
    <submittedName>
        <fullName evidence="2">Phosphatase</fullName>
    </submittedName>
</protein>
<dbReference type="Pfam" id="PF02811">
    <property type="entry name" value="PHP"/>
    <property type="match status" value="1"/>
</dbReference>
<reference evidence="2 3" key="1">
    <citation type="submission" date="2024-04" db="EMBL/GenBank/DDBJ databases">
        <title>Human intestinal bacterial collection.</title>
        <authorList>
            <person name="Pauvert C."/>
            <person name="Hitch T.C.A."/>
            <person name="Clavel T."/>
        </authorList>
    </citation>
    <scope>NUCLEOTIDE SEQUENCE [LARGE SCALE GENOMIC DNA]</scope>
    <source>
        <strain evidence="2 3">CLA-SR-H026</strain>
    </source>
</reference>